<evidence type="ECO:0000313" key="3">
    <source>
        <dbReference type="EMBL" id="AYB34412.1"/>
    </source>
</evidence>
<dbReference type="InterPro" id="IPR036237">
    <property type="entry name" value="Xyl_isomerase-like_sf"/>
</dbReference>
<proteinExistence type="predicted"/>
<dbReference type="InterPro" id="IPR013022">
    <property type="entry name" value="Xyl_isomerase-like_TIM-brl"/>
</dbReference>
<dbReference type="EMBL" id="CP032382">
    <property type="protein sequence ID" value="AYB34412.1"/>
    <property type="molecule type" value="Genomic_DNA"/>
</dbReference>
<evidence type="ECO:0000256" key="1">
    <source>
        <dbReference type="SAM" id="SignalP"/>
    </source>
</evidence>
<feature type="chain" id="PRO_5017306110" evidence="1">
    <location>
        <begin position="24"/>
        <end position="287"/>
    </location>
</feature>
<dbReference type="KEGG" id="chk:D4L85_29230"/>
<name>A0A385SU64_9BACT</name>
<gene>
    <name evidence="3" type="ORF">D4L85_29230</name>
</gene>
<sequence length="287" mass="31722">MKKNFVLCLFVLGLFCASDVVLAQANKNALYTAPFGVQAYTFRRSFPNGVEATLDSIKRFGFTEIEGSGGKMAPEEFKKLCNERGITIPSTGAGYEELVKDAAGVAQRAKALGATYLMCAWIPHEKGNFTLENAKKAVADFNAAGKILKENGITFCYHTHGYEFQPYEKGTLLDYIIANTNPQYVSFEMDVLWTHFGGGDPVALLKKYGNRWKLMHLKDLRKGTPKDLTGGTSTDNDVALGTGEIDIPGILREANKVGIKHFFIEDESNRVNEQVPQTIAYLKSLKK</sequence>
<evidence type="ECO:0000313" key="4">
    <source>
        <dbReference type="Proteomes" id="UP000266183"/>
    </source>
</evidence>
<feature type="domain" description="Xylose isomerase-like TIM barrel" evidence="2">
    <location>
        <begin position="56"/>
        <end position="284"/>
    </location>
</feature>
<dbReference type="AlphaFoldDB" id="A0A385SU64"/>
<dbReference type="PANTHER" id="PTHR12110">
    <property type="entry name" value="HYDROXYPYRUVATE ISOMERASE"/>
    <property type="match status" value="1"/>
</dbReference>
<dbReference type="Pfam" id="PF01261">
    <property type="entry name" value="AP_endonuc_2"/>
    <property type="match status" value="1"/>
</dbReference>
<reference evidence="4" key="1">
    <citation type="submission" date="2018-09" db="EMBL/GenBank/DDBJ databases">
        <title>Chryseolinea sp. KIS68-18 isolated from soil.</title>
        <authorList>
            <person name="Weon H.-Y."/>
            <person name="Kwon S.-W."/>
            <person name="Lee S.A."/>
        </authorList>
    </citation>
    <scope>NUCLEOTIDE SEQUENCE [LARGE SCALE GENOMIC DNA]</scope>
    <source>
        <strain evidence="4">KIS68-18</strain>
    </source>
</reference>
<dbReference type="RefSeq" id="WP_119757671.1">
    <property type="nucleotide sequence ID" value="NZ_CP032382.1"/>
</dbReference>
<dbReference type="OrthoDB" id="9798407at2"/>
<dbReference type="GO" id="GO:0016853">
    <property type="term" value="F:isomerase activity"/>
    <property type="evidence" value="ECO:0007669"/>
    <property type="project" value="UniProtKB-KW"/>
</dbReference>
<organism evidence="3 4">
    <name type="scientific">Chryseolinea soli</name>
    <dbReference type="NCBI Taxonomy" id="2321403"/>
    <lineage>
        <taxon>Bacteria</taxon>
        <taxon>Pseudomonadati</taxon>
        <taxon>Bacteroidota</taxon>
        <taxon>Cytophagia</taxon>
        <taxon>Cytophagales</taxon>
        <taxon>Fulvivirgaceae</taxon>
        <taxon>Chryseolinea</taxon>
    </lineage>
</organism>
<dbReference type="Proteomes" id="UP000266183">
    <property type="component" value="Chromosome"/>
</dbReference>
<accession>A0A385SU64</accession>
<evidence type="ECO:0000259" key="2">
    <source>
        <dbReference type="Pfam" id="PF01261"/>
    </source>
</evidence>
<dbReference type="Gene3D" id="3.20.20.150">
    <property type="entry name" value="Divalent-metal-dependent TIM barrel enzymes"/>
    <property type="match status" value="1"/>
</dbReference>
<keyword evidence="3" id="KW-0413">Isomerase</keyword>
<feature type="signal peptide" evidence="1">
    <location>
        <begin position="1"/>
        <end position="23"/>
    </location>
</feature>
<dbReference type="SUPFAM" id="SSF51658">
    <property type="entry name" value="Xylose isomerase-like"/>
    <property type="match status" value="1"/>
</dbReference>
<dbReference type="InterPro" id="IPR050312">
    <property type="entry name" value="IolE/XylAMocC-like"/>
</dbReference>
<keyword evidence="1" id="KW-0732">Signal</keyword>
<protein>
    <submittedName>
        <fullName evidence="3">Sugar phosphate isomerase/epimerase</fullName>
    </submittedName>
</protein>
<dbReference type="PANTHER" id="PTHR12110:SF41">
    <property type="entry name" value="INOSOSE DEHYDRATASE"/>
    <property type="match status" value="1"/>
</dbReference>
<keyword evidence="4" id="KW-1185">Reference proteome</keyword>